<dbReference type="InterPro" id="IPR044611">
    <property type="entry name" value="E3A/B/C-like"/>
</dbReference>
<feature type="signal peptide" evidence="6">
    <location>
        <begin position="1"/>
        <end position="25"/>
    </location>
</feature>
<dbReference type="SUPFAM" id="SSF56204">
    <property type="entry name" value="Hect, E3 ligase catalytic domain"/>
    <property type="match status" value="1"/>
</dbReference>
<feature type="chain" id="PRO_5021208464" description="HECT-type E3 ubiquitin transferase" evidence="6">
    <location>
        <begin position="26"/>
        <end position="1067"/>
    </location>
</feature>
<dbReference type="OrthoDB" id="5981550at2759"/>
<dbReference type="Gene3D" id="3.90.1750.10">
    <property type="entry name" value="Hect, E3 ligase catalytic domains"/>
    <property type="match status" value="1"/>
</dbReference>
<evidence type="ECO:0000313" key="8">
    <source>
        <dbReference type="EMBL" id="TNJ29990.1"/>
    </source>
</evidence>
<evidence type="ECO:0000256" key="6">
    <source>
        <dbReference type="SAM" id="SignalP"/>
    </source>
</evidence>
<evidence type="ECO:0000256" key="3">
    <source>
        <dbReference type="ARBA" id="ARBA00022679"/>
    </source>
</evidence>
<dbReference type="EMBL" id="VDLU01000001">
    <property type="protein sequence ID" value="TNJ29990.1"/>
    <property type="molecule type" value="Genomic_DNA"/>
</dbReference>
<evidence type="ECO:0000313" key="9">
    <source>
        <dbReference type="Proteomes" id="UP000315496"/>
    </source>
</evidence>
<dbReference type="AlphaFoldDB" id="A0A4Z1SWQ4"/>
<dbReference type="GO" id="GO:0016874">
    <property type="term" value="F:ligase activity"/>
    <property type="evidence" value="ECO:0007669"/>
    <property type="project" value="UniProtKB-KW"/>
</dbReference>
<dbReference type="GO" id="GO:0000209">
    <property type="term" value="P:protein polyubiquitination"/>
    <property type="evidence" value="ECO:0007669"/>
    <property type="project" value="InterPro"/>
</dbReference>
<dbReference type="GO" id="GO:0061630">
    <property type="term" value="F:ubiquitin protein ligase activity"/>
    <property type="evidence" value="ECO:0007669"/>
    <property type="project" value="UniProtKB-EC"/>
</dbReference>
<dbReference type="Pfam" id="PF16558">
    <property type="entry name" value="AZUL"/>
    <property type="match status" value="1"/>
</dbReference>
<evidence type="ECO:0000256" key="4">
    <source>
        <dbReference type="ARBA" id="ARBA00022786"/>
    </source>
</evidence>
<comment type="caution">
    <text evidence="8">The sequence shown here is derived from an EMBL/GenBank/DDBJ whole genome shotgun (WGS) entry which is preliminary data.</text>
</comment>
<dbReference type="InterPro" id="IPR032353">
    <property type="entry name" value="AZUL"/>
</dbReference>
<name>A0A4Z1SWQ4_GIAMU</name>
<dbReference type="InterPro" id="IPR035983">
    <property type="entry name" value="Hect_E3_ubiquitin_ligase"/>
</dbReference>
<dbReference type="Pfam" id="PF00632">
    <property type="entry name" value="HECT"/>
    <property type="match status" value="1"/>
</dbReference>
<dbReference type="PROSITE" id="PS50237">
    <property type="entry name" value="HECT"/>
    <property type="match status" value="1"/>
</dbReference>
<comment type="catalytic activity">
    <reaction evidence="1">
        <text>S-ubiquitinyl-[E2 ubiquitin-conjugating enzyme]-L-cysteine + [acceptor protein]-L-lysine = [E2 ubiquitin-conjugating enzyme]-L-cysteine + N(6)-ubiquitinyl-[acceptor protein]-L-lysine.</text>
        <dbReference type="EC" id="2.3.2.26"/>
    </reaction>
</comment>
<organism evidence="8 9">
    <name type="scientific">Giardia muris</name>
    <dbReference type="NCBI Taxonomy" id="5742"/>
    <lineage>
        <taxon>Eukaryota</taxon>
        <taxon>Metamonada</taxon>
        <taxon>Diplomonadida</taxon>
        <taxon>Hexamitidae</taxon>
        <taxon>Giardiinae</taxon>
        <taxon>Giardia</taxon>
    </lineage>
</organism>
<gene>
    <name evidence="8" type="ORF">GMRT_13570</name>
</gene>
<feature type="domain" description="HECT" evidence="7">
    <location>
        <begin position="672"/>
        <end position="1067"/>
    </location>
</feature>
<proteinExistence type="predicted"/>
<protein>
    <recommendedName>
        <fullName evidence="2">HECT-type E3 ubiquitin transferase</fullName>
        <ecNumber evidence="2">2.3.2.26</ecNumber>
    </recommendedName>
</protein>
<feature type="active site" description="Glycyl thioester intermediate" evidence="5">
    <location>
        <position position="1035"/>
    </location>
</feature>
<keyword evidence="9" id="KW-1185">Reference proteome</keyword>
<keyword evidence="8" id="KW-0436">Ligase</keyword>
<dbReference type="FunFam" id="3.30.2410.10:FF:000003">
    <property type="entry name" value="probable E3 ubiquitin-protein ligase HERC4 isoform X1"/>
    <property type="match status" value="1"/>
</dbReference>
<dbReference type="PANTHER" id="PTHR45700:SF8">
    <property type="entry name" value="HECT-TYPE E3 UBIQUITIN TRANSFERASE"/>
    <property type="match status" value="1"/>
</dbReference>
<accession>A0A4Z1SWQ4</accession>
<reference evidence="8 9" key="1">
    <citation type="submission" date="2019-05" db="EMBL/GenBank/DDBJ databases">
        <title>The compact genome of Giardia muris reveals important steps in the evolution of intestinal protozoan parasites.</title>
        <authorList>
            <person name="Xu F."/>
            <person name="Jimenez-Gonzalez A."/>
            <person name="Einarsson E."/>
            <person name="Astvaldsson A."/>
            <person name="Peirasmaki D."/>
            <person name="Eckmann L."/>
            <person name="Andersson J.O."/>
            <person name="Svard S.G."/>
            <person name="Jerlstrom-Hultqvist J."/>
        </authorList>
    </citation>
    <scope>NUCLEOTIDE SEQUENCE [LARGE SCALE GENOMIC DNA]</scope>
    <source>
        <strain evidence="8 9">Roberts-Thomson</strain>
    </source>
</reference>
<evidence type="ECO:0000256" key="1">
    <source>
        <dbReference type="ARBA" id="ARBA00000885"/>
    </source>
</evidence>
<evidence type="ECO:0000259" key="7">
    <source>
        <dbReference type="PROSITE" id="PS50237"/>
    </source>
</evidence>
<dbReference type="SMART" id="SM00119">
    <property type="entry name" value="HECTc"/>
    <property type="match status" value="1"/>
</dbReference>
<dbReference type="EC" id="2.3.2.26" evidence="2"/>
<keyword evidence="6" id="KW-0732">Signal</keyword>
<dbReference type="VEuPathDB" id="GiardiaDB:GMRT_13570"/>
<dbReference type="Proteomes" id="UP000315496">
    <property type="component" value="Chromosome 1"/>
</dbReference>
<dbReference type="InterPro" id="IPR000569">
    <property type="entry name" value="HECT_dom"/>
</dbReference>
<evidence type="ECO:0000256" key="5">
    <source>
        <dbReference type="PROSITE-ProRule" id="PRU00104"/>
    </source>
</evidence>
<evidence type="ECO:0000256" key="2">
    <source>
        <dbReference type="ARBA" id="ARBA00012485"/>
    </source>
</evidence>
<keyword evidence="4 5" id="KW-0833">Ubl conjugation pathway</keyword>
<dbReference type="Gene3D" id="3.30.2410.10">
    <property type="entry name" value="Hect, E3 ligase catalytic domain"/>
    <property type="match status" value="1"/>
</dbReference>
<dbReference type="PANTHER" id="PTHR45700">
    <property type="entry name" value="UBIQUITIN-PROTEIN LIGASE E3C"/>
    <property type="match status" value="1"/>
</dbReference>
<sequence length="1067" mass="121753">MNSQMALLRAIVSMQLLWGCGQVACKNDYCATGNGWDKSKARLTPEEVVMRADDVVHSIGAKALCMISIHRLLFMWYDGLSTQTNESSRTAEPLRWVRRPDKPTDRVLSRLKGELDEDVARTKQGFETIISLQLMAVAIEATLETLSGLLHFILDGFQTLGEAYRGFYCFIDVITALETLDRSLVLKSLYEGLKSLSMRISIDPSPINSDLHVTLFVVLFFAPERFFNLDLETFEYLVTCFTHVSRRPALRTRFIVKMRLLLNSLETHQAIDHMEAIVRLCNRLISKYLSHCLTNRDDIALSIKGAFFHFLDQNTYERIVSDHHICHPLFWRVGEQTPFLYYHKSLSLVDVMSIGGKLRALCEGYELFYLINKLTAQKYPKLLLTCPTEEESLNTSSILRGFDLICPESSLPIPLDDDASYNLEHVLQGESDDLIATPVDFVASPFAIDIERVMELSAYIQYVPDAFFKLSHLCQQQYLWEQDAQLYFTVFDLFSKHMPRCIPYSFSSITPQMKILLDDIPTNPLFNLGINIDDLDHLLDYEVSRTIQYFTGSTGTPIRIEVTEPSFPSTRLQERDRIRDRIANAIIYAPKDSPRTTIDSMPFSFTFYSFVLSADVKQVILRYENGYLLRKHRLDPQWVIEFDRETIVSNFMQTVLTFANNNLDGPWIAPVHFLFLRRLIVVKYRGEEGVDMGALRRELFQIILPEFLSTHNELFHGCNEDVAYINVQAIRTIEPSRCARYPGPCVADFTDDERSYILGLRNTMHQLGLILGMALINGLRIPLKFPPVFYKLLLGLPFSQLTLNDLSGVDPVLASTLSNMREYLTAHSEGIPDCTFETLSQVCAELVAEELGDRDLETLTPIHDFLNQNEFPASSILSELKHAEIPNMRTLDDLAGVGVTSKTFLLFLRLKIISAIYHRRSFEYLRDGFMYAAKSRALALFTPEDLEFCLHGPDDVDFAVLEQHATYEFPYTRDSDPIKWFWDVVTKEFSPTQKTRLLVFITGSSRAPIGGFSCLVIKIMPNGEGDARLPTSHACFNVLCLPKYDTKDGLRRQLTYAIENCVGFGLA</sequence>
<keyword evidence="3" id="KW-0808">Transferase</keyword>